<evidence type="ECO:0000259" key="1">
    <source>
        <dbReference type="PROSITE" id="PS51186"/>
    </source>
</evidence>
<keyword evidence="3" id="KW-1185">Reference proteome</keyword>
<dbReference type="RefSeq" id="WP_069033306.1">
    <property type="nucleotide sequence ID" value="NZ_MDKC01000008.1"/>
</dbReference>
<dbReference type="PANTHER" id="PTHR43415">
    <property type="entry name" value="SPERMIDINE N(1)-ACETYLTRANSFERASE"/>
    <property type="match status" value="1"/>
</dbReference>
<organism evidence="2 3">
    <name type="scientific">Gottfriedia luciferensis</name>
    <dbReference type="NCBI Taxonomy" id="178774"/>
    <lineage>
        <taxon>Bacteria</taxon>
        <taxon>Bacillati</taxon>
        <taxon>Bacillota</taxon>
        <taxon>Bacilli</taxon>
        <taxon>Bacillales</taxon>
        <taxon>Bacillaceae</taxon>
        <taxon>Gottfriedia</taxon>
    </lineage>
</organism>
<dbReference type="Gene3D" id="3.40.630.30">
    <property type="match status" value="1"/>
</dbReference>
<gene>
    <name evidence="2" type="ORF">BED47_19775</name>
</gene>
<protein>
    <submittedName>
        <fullName evidence="2">GNAT family N-acetyltransferase</fullName>
    </submittedName>
</protein>
<name>A0ABX2ZRV4_9BACI</name>
<evidence type="ECO:0000313" key="2">
    <source>
        <dbReference type="EMBL" id="ODG92447.1"/>
    </source>
</evidence>
<dbReference type="Proteomes" id="UP000094580">
    <property type="component" value="Unassembled WGS sequence"/>
</dbReference>
<sequence length="157" mass="18249">MKLYIRKMTESYATEILNWNYAPPYDFYNNELSKEGLDELVNNEYLAVIDQDENLIGFYCIGQSAQVPKGNEFGVYEKRMVDIGLGVRPDLTGKGFGSEFFKFILERIHETTNLFTLRLTVAKFNKRAIRLYENFGFKAENEFCTERAEFITMISGN</sequence>
<dbReference type="InterPro" id="IPR016181">
    <property type="entry name" value="Acyl_CoA_acyltransferase"/>
</dbReference>
<dbReference type="Pfam" id="PF00583">
    <property type="entry name" value="Acetyltransf_1"/>
    <property type="match status" value="1"/>
</dbReference>
<dbReference type="CDD" id="cd04301">
    <property type="entry name" value="NAT_SF"/>
    <property type="match status" value="1"/>
</dbReference>
<feature type="domain" description="N-acetyltransferase" evidence="1">
    <location>
        <begin position="3"/>
        <end position="157"/>
    </location>
</feature>
<proteinExistence type="predicted"/>
<comment type="caution">
    <text evidence="2">The sequence shown here is derived from an EMBL/GenBank/DDBJ whole genome shotgun (WGS) entry which is preliminary data.</text>
</comment>
<dbReference type="PROSITE" id="PS51186">
    <property type="entry name" value="GNAT"/>
    <property type="match status" value="1"/>
</dbReference>
<dbReference type="PANTHER" id="PTHR43415:SF3">
    <property type="entry name" value="GNAT-FAMILY ACETYLTRANSFERASE"/>
    <property type="match status" value="1"/>
</dbReference>
<evidence type="ECO:0000313" key="3">
    <source>
        <dbReference type="Proteomes" id="UP000094580"/>
    </source>
</evidence>
<accession>A0ABX2ZRV4</accession>
<reference evidence="2 3" key="1">
    <citation type="submission" date="2016-07" db="EMBL/GenBank/DDBJ databases">
        <authorList>
            <person name="Townsley L."/>
            <person name="Shank E.A."/>
        </authorList>
    </citation>
    <scope>NUCLEOTIDE SEQUENCE [LARGE SCALE GENOMIC DNA]</scope>
    <source>
        <strain evidence="2 3">CH01</strain>
    </source>
</reference>
<dbReference type="EMBL" id="MDKC01000008">
    <property type="protein sequence ID" value="ODG92447.1"/>
    <property type="molecule type" value="Genomic_DNA"/>
</dbReference>
<dbReference type="SUPFAM" id="SSF55729">
    <property type="entry name" value="Acyl-CoA N-acyltransferases (Nat)"/>
    <property type="match status" value="1"/>
</dbReference>
<dbReference type="InterPro" id="IPR000182">
    <property type="entry name" value="GNAT_dom"/>
</dbReference>